<keyword evidence="1" id="KW-0732">Signal</keyword>
<name>A0A509EFI1_9HYPH</name>
<evidence type="ECO:0008006" key="4">
    <source>
        <dbReference type="Google" id="ProtNLM"/>
    </source>
</evidence>
<dbReference type="EMBL" id="CABFPH010000060">
    <property type="protein sequence ID" value="VUD73117.1"/>
    <property type="molecule type" value="Genomic_DNA"/>
</dbReference>
<dbReference type="Proteomes" id="UP000410984">
    <property type="component" value="Unassembled WGS sequence"/>
</dbReference>
<protein>
    <recommendedName>
        <fullName evidence="4">Secreted protein</fullName>
    </recommendedName>
</protein>
<feature type="signal peptide" evidence="1">
    <location>
        <begin position="1"/>
        <end position="21"/>
    </location>
</feature>
<dbReference type="OrthoDB" id="8005271at2"/>
<gene>
    <name evidence="2" type="ORF">MET9862_03731</name>
</gene>
<dbReference type="RefSeq" id="WP_142584384.1">
    <property type="nucleotide sequence ID" value="NZ_CABFPH010000060.1"/>
</dbReference>
<sequence>MLVRILTLAAALAVAQPPARAAPVRLARTSPFYRAALFVPPSPATYAAPGKDAVHERRALVSRPAPIPRAGQLPNQRVGPMRERLVRDICIGC</sequence>
<accession>A0A509EFI1</accession>
<reference evidence="2 3" key="1">
    <citation type="submission" date="2019-06" db="EMBL/GenBank/DDBJ databases">
        <authorList>
            <person name="Rodrigo-Torres L."/>
            <person name="Arahal R. D."/>
            <person name="Lucena T."/>
        </authorList>
    </citation>
    <scope>NUCLEOTIDE SEQUENCE [LARGE SCALE GENOMIC DNA]</scope>
    <source>
        <strain evidence="2 3">SB0023/3</strain>
    </source>
</reference>
<proteinExistence type="predicted"/>
<keyword evidence="3" id="KW-1185">Reference proteome</keyword>
<evidence type="ECO:0000256" key="1">
    <source>
        <dbReference type="SAM" id="SignalP"/>
    </source>
</evidence>
<dbReference type="AlphaFoldDB" id="A0A509EFI1"/>
<organism evidence="2 3">
    <name type="scientific">Methylobacterium symbioticum</name>
    <dbReference type="NCBI Taxonomy" id="2584084"/>
    <lineage>
        <taxon>Bacteria</taxon>
        <taxon>Pseudomonadati</taxon>
        <taxon>Pseudomonadota</taxon>
        <taxon>Alphaproteobacteria</taxon>
        <taxon>Hyphomicrobiales</taxon>
        <taxon>Methylobacteriaceae</taxon>
        <taxon>Methylobacterium</taxon>
    </lineage>
</organism>
<evidence type="ECO:0000313" key="2">
    <source>
        <dbReference type="EMBL" id="VUD73117.1"/>
    </source>
</evidence>
<feature type="chain" id="PRO_5021263482" description="Secreted protein" evidence="1">
    <location>
        <begin position="22"/>
        <end position="93"/>
    </location>
</feature>
<evidence type="ECO:0000313" key="3">
    <source>
        <dbReference type="Proteomes" id="UP000410984"/>
    </source>
</evidence>